<organism evidence="1 2">
    <name type="scientific">Carnobacterium divergens DSM 20623</name>
    <dbReference type="NCBI Taxonomy" id="1449336"/>
    <lineage>
        <taxon>Bacteria</taxon>
        <taxon>Bacillati</taxon>
        <taxon>Bacillota</taxon>
        <taxon>Bacilli</taxon>
        <taxon>Lactobacillales</taxon>
        <taxon>Carnobacteriaceae</taxon>
        <taxon>Carnobacterium</taxon>
    </lineage>
</organism>
<dbReference type="SUPFAM" id="SSF56784">
    <property type="entry name" value="HAD-like"/>
    <property type="match status" value="1"/>
</dbReference>
<dbReference type="NCBIfam" id="TIGR01484">
    <property type="entry name" value="HAD-SF-IIB"/>
    <property type="match status" value="1"/>
</dbReference>
<dbReference type="AlphaFoldDB" id="A0A0R2I198"/>
<accession>A0A0R2I198</accession>
<proteinExistence type="predicted"/>
<dbReference type="RefSeq" id="WP_236707163.1">
    <property type="nucleotide sequence ID" value="NZ_JQBS01000007.1"/>
</dbReference>
<dbReference type="GO" id="GO:0005829">
    <property type="term" value="C:cytosol"/>
    <property type="evidence" value="ECO:0007669"/>
    <property type="project" value="TreeGrafter"/>
</dbReference>
<sequence>MDNFIWKALTIPVTLDKKIDYKGAFNLEPNALVFFDLDGTLLNQHSQVNPEVASAIHQLRENGSMPIIATGRTNIEVDEIMEMTGINSIVSMNGQHVTFDGEEVYASVLETAVLDRLKEATNERNEGLSFYSNRLIRCTRHNELLEKAYNMIHSPIPQIDESIYHREDIHMALVLAEAGDEYYHREFPELFFIRNSPFSMDTIVKGGSKAKGIEALIERLNFQNIPTFAFGDGRNDLEMFGAVKHPIAMGNAISDLKNVAEFVTTSNVEGGIITGLKKYDLI</sequence>
<dbReference type="SFLD" id="SFLDG01140">
    <property type="entry name" value="C2.B:_Phosphomannomutase_and_P"/>
    <property type="match status" value="1"/>
</dbReference>
<evidence type="ECO:0000313" key="2">
    <source>
        <dbReference type="Proteomes" id="UP000051658"/>
    </source>
</evidence>
<gene>
    <name evidence="1" type="ORF">IV74_GL000235</name>
</gene>
<evidence type="ECO:0000313" key="1">
    <source>
        <dbReference type="EMBL" id="KRN57254.1"/>
    </source>
</evidence>
<dbReference type="PROSITE" id="PS01228">
    <property type="entry name" value="COF_1"/>
    <property type="match status" value="1"/>
</dbReference>
<dbReference type="PANTHER" id="PTHR10000">
    <property type="entry name" value="PHOSPHOSERINE PHOSPHATASE"/>
    <property type="match status" value="1"/>
</dbReference>
<name>A0A0R2I198_CARDV</name>
<dbReference type="GO" id="GO:0000287">
    <property type="term" value="F:magnesium ion binding"/>
    <property type="evidence" value="ECO:0007669"/>
    <property type="project" value="TreeGrafter"/>
</dbReference>
<dbReference type="EMBL" id="JQBS01000007">
    <property type="protein sequence ID" value="KRN57254.1"/>
    <property type="molecule type" value="Genomic_DNA"/>
</dbReference>
<dbReference type="eggNOG" id="COG0561">
    <property type="taxonomic scope" value="Bacteria"/>
</dbReference>
<keyword evidence="1" id="KW-0378">Hydrolase</keyword>
<dbReference type="InterPro" id="IPR036412">
    <property type="entry name" value="HAD-like_sf"/>
</dbReference>
<keyword evidence="2" id="KW-1185">Reference proteome</keyword>
<dbReference type="PROSITE" id="PS01229">
    <property type="entry name" value="COF_2"/>
    <property type="match status" value="1"/>
</dbReference>
<dbReference type="Gene3D" id="3.30.1240.10">
    <property type="match status" value="1"/>
</dbReference>
<dbReference type="InterPro" id="IPR000150">
    <property type="entry name" value="Cof"/>
</dbReference>
<reference evidence="1 2" key="1">
    <citation type="journal article" date="2015" name="Genome Announc.">
        <title>Expanding the biotechnology potential of lactobacilli through comparative genomics of 213 strains and associated genera.</title>
        <authorList>
            <person name="Sun Z."/>
            <person name="Harris H.M."/>
            <person name="McCann A."/>
            <person name="Guo C."/>
            <person name="Argimon S."/>
            <person name="Zhang W."/>
            <person name="Yang X."/>
            <person name="Jeffery I.B."/>
            <person name="Cooney J.C."/>
            <person name="Kagawa T.F."/>
            <person name="Liu W."/>
            <person name="Song Y."/>
            <person name="Salvetti E."/>
            <person name="Wrobel A."/>
            <person name="Rasinkangas P."/>
            <person name="Parkhill J."/>
            <person name="Rea M.C."/>
            <person name="O'Sullivan O."/>
            <person name="Ritari J."/>
            <person name="Douillard F.P."/>
            <person name="Paul Ross R."/>
            <person name="Yang R."/>
            <person name="Briner A.E."/>
            <person name="Felis G.E."/>
            <person name="de Vos W.M."/>
            <person name="Barrangou R."/>
            <person name="Klaenhammer T.R."/>
            <person name="Caufield P.W."/>
            <person name="Cui Y."/>
            <person name="Zhang H."/>
            <person name="O'Toole P.W."/>
        </authorList>
    </citation>
    <scope>NUCLEOTIDE SEQUENCE [LARGE SCALE GENOMIC DNA]</scope>
    <source>
        <strain evidence="1 2">DSM 20623</strain>
    </source>
</reference>
<protein>
    <submittedName>
        <fullName evidence="1">Hydrolase MhqD</fullName>
    </submittedName>
</protein>
<dbReference type="Proteomes" id="UP000051658">
    <property type="component" value="Unassembled WGS sequence"/>
</dbReference>
<dbReference type="PATRIC" id="fig|1449336.4.peg.238"/>
<dbReference type="GeneID" id="89588231"/>
<dbReference type="Gene3D" id="3.40.50.1000">
    <property type="entry name" value="HAD superfamily/HAD-like"/>
    <property type="match status" value="1"/>
</dbReference>
<dbReference type="PANTHER" id="PTHR10000:SF25">
    <property type="entry name" value="PHOSPHATASE YKRA-RELATED"/>
    <property type="match status" value="1"/>
</dbReference>
<dbReference type="InterPro" id="IPR006379">
    <property type="entry name" value="HAD-SF_hydro_IIB"/>
</dbReference>
<dbReference type="GO" id="GO:0016791">
    <property type="term" value="F:phosphatase activity"/>
    <property type="evidence" value="ECO:0007669"/>
    <property type="project" value="UniProtKB-ARBA"/>
</dbReference>
<dbReference type="SFLD" id="SFLDS00003">
    <property type="entry name" value="Haloacid_Dehalogenase"/>
    <property type="match status" value="1"/>
</dbReference>
<comment type="caution">
    <text evidence="1">The sequence shown here is derived from an EMBL/GenBank/DDBJ whole genome shotgun (WGS) entry which is preliminary data.</text>
</comment>
<dbReference type="InterPro" id="IPR023214">
    <property type="entry name" value="HAD_sf"/>
</dbReference>
<dbReference type="Pfam" id="PF08282">
    <property type="entry name" value="Hydrolase_3"/>
    <property type="match status" value="1"/>
</dbReference>
<dbReference type="NCBIfam" id="TIGR00099">
    <property type="entry name" value="Cof-subfamily"/>
    <property type="match status" value="1"/>
</dbReference>